<keyword evidence="2" id="KW-1185">Reference proteome</keyword>
<gene>
    <name evidence="1" type="ORF">BTO16_17065</name>
</gene>
<name>A0A2S7WJ77_9FLAO</name>
<evidence type="ECO:0008006" key="3">
    <source>
        <dbReference type="Google" id="ProtNLM"/>
    </source>
</evidence>
<dbReference type="Proteomes" id="UP000239068">
    <property type="component" value="Unassembled WGS sequence"/>
</dbReference>
<dbReference type="OrthoDB" id="1453925at2"/>
<accession>A0A2S7WJ77</accession>
<protein>
    <recommendedName>
        <fullName evidence="3">Lacal_2735 family protein</fullName>
    </recommendedName>
</protein>
<reference evidence="1 2" key="1">
    <citation type="submission" date="2016-12" db="EMBL/GenBank/DDBJ databases">
        <title>Trade-off between light-utilization and light-protection in marine flavobacteria.</title>
        <authorList>
            <person name="Kumagai Y."/>
            <person name="Yoshizawa S."/>
            <person name="Kogure K."/>
            <person name="Iwasaki W."/>
        </authorList>
    </citation>
    <scope>NUCLEOTIDE SEQUENCE [LARGE SCALE GENOMIC DNA]</scope>
    <source>
        <strain evidence="1 2">ATCC 43844</strain>
    </source>
</reference>
<evidence type="ECO:0000313" key="1">
    <source>
        <dbReference type="EMBL" id="PQJ77657.1"/>
    </source>
</evidence>
<dbReference type="AlphaFoldDB" id="A0A2S7WJ77"/>
<sequence>MQHQNQFNSFKKHLKERYDNLVEKSNDYRFEDETVSDLAAFKAMKLLKKLNQISYLDRKFTL</sequence>
<comment type="caution">
    <text evidence="1">The sequence shown here is derived from an EMBL/GenBank/DDBJ whole genome shotgun (WGS) entry which is preliminary data.</text>
</comment>
<dbReference type="RefSeq" id="WP_105022958.1">
    <property type="nucleotide sequence ID" value="NZ_MSCM01000002.1"/>
</dbReference>
<proteinExistence type="predicted"/>
<dbReference type="EMBL" id="MSCM01000002">
    <property type="protein sequence ID" value="PQJ77657.1"/>
    <property type="molecule type" value="Genomic_DNA"/>
</dbReference>
<evidence type="ECO:0000313" key="2">
    <source>
        <dbReference type="Proteomes" id="UP000239068"/>
    </source>
</evidence>
<organism evidence="1 2">
    <name type="scientific">Polaribacter glomeratus</name>
    <dbReference type="NCBI Taxonomy" id="102"/>
    <lineage>
        <taxon>Bacteria</taxon>
        <taxon>Pseudomonadati</taxon>
        <taxon>Bacteroidota</taxon>
        <taxon>Flavobacteriia</taxon>
        <taxon>Flavobacteriales</taxon>
        <taxon>Flavobacteriaceae</taxon>
    </lineage>
</organism>